<dbReference type="Proteomes" id="UP000316778">
    <property type="component" value="Unassembled WGS sequence"/>
</dbReference>
<dbReference type="EMBL" id="VLLG01000002">
    <property type="protein sequence ID" value="TWI90877.1"/>
    <property type="molecule type" value="Genomic_DNA"/>
</dbReference>
<dbReference type="OrthoDB" id="5522116at2"/>
<protein>
    <submittedName>
        <fullName evidence="2">Uncharacterized protein</fullName>
    </submittedName>
</protein>
<organism evidence="2 3">
    <name type="scientific">Chitinophaga japonensis</name>
    <name type="common">Flexibacter japonensis</name>
    <dbReference type="NCBI Taxonomy" id="104662"/>
    <lineage>
        <taxon>Bacteria</taxon>
        <taxon>Pseudomonadati</taxon>
        <taxon>Bacteroidota</taxon>
        <taxon>Chitinophagia</taxon>
        <taxon>Chitinophagales</taxon>
        <taxon>Chitinophagaceae</taxon>
        <taxon>Chitinophaga</taxon>
    </lineage>
</organism>
<evidence type="ECO:0000313" key="2">
    <source>
        <dbReference type="EMBL" id="TWI90877.1"/>
    </source>
</evidence>
<feature type="chain" id="PRO_5021997301" evidence="1">
    <location>
        <begin position="23"/>
        <end position="159"/>
    </location>
</feature>
<feature type="signal peptide" evidence="1">
    <location>
        <begin position="1"/>
        <end position="22"/>
    </location>
</feature>
<keyword evidence="3" id="KW-1185">Reference proteome</keyword>
<dbReference type="PROSITE" id="PS51257">
    <property type="entry name" value="PROKAR_LIPOPROTEIN"/>
    <property type="match status" value="1"/>
</dbReference>
<name>A0A562TB98_CHIJA</name>
<evidence type="ECO:0000256" key="1">
    <source>
        <dbReference type="SAM" id="SignalP"/>
    </source>
</evidence>
<comment type="caution">
    <text evidence="2">The sequence shown here is derived from an EMBL/GenBank/DDBJ whole genome shotgun (WGS) entry which is preliminary data.</text>
</comment>
<gene>
    <name evidence="2" type="ORF">LX66_0237</name>
</gene>
<evidence type="ECO:0000313" key="3">
    <source>
        <dbReference type="Proteomes" id="UP000316778"/>
    </source>
</evidence>
<dbReference type="AlphaFoldDB" id="A0A562TB98"/>
<accession>A0A562TB98</accession>
<reference evidence="2 3" key="1">
    <citation type="journal article" date="2013" name="Stand. Genomic Sci.">
        <title>Genomic Encyclopedia of Type Strains, Phase I: The one thousand microbial genomes (KMG-I) project.</title>
        <authorList>
            <person name="Kyrpides N.C."/>
            <person name="Woyke T."/>
            <person name="Eisen J.A."/>
            <person name="Garrity G."/>
            <person name="Lilburn T.G."/>
            <person name="Beck B.J."/>
            <person name="Whitman W.B."/>
            <person name="Hugenholtz P."/>
            <person name="Klenk H.P."/>
        </authorList>
    </citation>
    <scope>NUCLEOTIDE SEQUENCE [LARGE SCALE GENOMIC DNA]</scope>
    <source>
        <strain evidence="2 3">DSM 13484</strain>
    </source>
</reference>
<dbReference type="RefSeq" id="WP_145710058.1">
    <property type="nucleotide sequence ID" value="NZ_BAAAFY010000001.1"/>
</dbReference>
<sequence>MQRHHFLLLALAAITTLFTACGKDNDQPGTGEYLLVAPNTTSMLSDFRITVYKISAEGSYRATMDQGSSFEGKDLDFTPLTAAQHDSLKNFLFTLPVDSLEASNVKVFGCPGCADGPAWLLGYKAPGEALREWHIDYGAVPAYLQSYLEALYRVTRTME</sequence>
<keyword evidence="1" id="KW-0732">Signal</keyword>
<proteinExistence type="predicted"/>